<keyword evidence="9" id="KW-1185">Reference proteome</keyword>
<comment type="domain">
    <text evidence="6">The N-terminal region contains the highly conserved SGGXDS motif, predicted to be a P-loop motif involved in ATP binding.</text>
</comment>
<dbReference type="Gene3D" id="3.40.50.620">
    <property type="entry name" value="HUPs"/>
    <property type="match status" value="1"/>
</dbReference>
<dbReference type="SUPFAM" id="SSF52402">
    <property type="entry name" value="Adenine nucleotide alpha hydrolases-like"/>
    <property type="match status" value="1"/>
</dbReference>
<name>A0ABV7E9H0_9SPHN</name>
<comment type="subcellular location">
    <subcellularLocation>
        <location evidence="6">Cytoplasm</location>
    </subcellularLocation>
</comment>
<keyword evidence="6" id="KW-0963">Cytoplasm</keyword>
<comment type="caution">
    <text evidence="8">The sequence shown here is derived from an EMBL/GenBank/DDBJ whole genome shotgun (WGS) entry which is preliminary data.</text>
</comment>
<evidence type="ECO:0000256" key="4">
    <source>
        <dbReference type="ARBA" id="ARBA00022840"/>
    </source>
</evidence>
<evidence type="ECO:0000313" key="9">
    <source>
        <dbReference type="Proteomes" id="UP001595456"/>
    </source>
</evidence>
<gene>
    <name evidence="6 8" type="primary">tilS</name>
    <name evidence="8" type="ORF">ACFODU_11795</name>
</gene>
<evidence type="ECO:0000256" key="2">
    <source>
        <dbReference type="ARBA" id="ARBA00022694"/>
    </source>
</evidence>
<dbReference type="EMBL" id="JBHRST010000019">
    <property type="protein sequence ID" value="MFC3098471.1"/>
    <property type="molecule type" value="Genomic_DNA"/>
</dbReference>
<keyword evidence="3 6" id="KW-0547">Nucleotide-binding</keyword>
<dbReference type="Proteomes" id="UP001595456">
    <property type="component" value="Unassembled WGS sequence"/>
</dbReference>
<dbReference type="InterPro" id="IPR011063">
    <property type="entry name" value="TilS/TtcA_N"/>
</dbReference>
<dbReference type="PANTHER" id="PTHR43033">
    <property type="entry name" value="TRNA(ILE)-LYSIDINE SYNTHASE-RELATED"/>
    <property type="match status" value="1"/>
</dbReference>
<evidence type="ECO:0000256" key="5">
    <source>
        <dbReference type="ARBA" id="ARBA00048539"/>
    </source>
</evidence>
<evidence type="ECO:0000259" key="7">
    <source>
        <dbReference type="Pfam" id="PF01171"/>
    </source>
</evidence>
<dbReference type="NCBIfam" id="TIGR02432">
    <property type="entry name" value="lysidine_TilS_N"/>
    <property type="match status" value="1"/>
</dbReference>
<reference evidence="9" key="1">
    <citation type="journal article" date="2019" name="Int. J. Syst. Evol. Microbiol.">
        <title>The Global Catalogue of Microorganisms (GCM) 10K type strain sequencing project: providing services to taxonomists for standard genome sequencing and annotation.</title>
        <authorList>
            <consortium name="The Broad Institute Genomics Platform"/>
            <consortium name="The Broad Institute Genome Sequencing Center for Infectious Disease"/>
            <person name="Wu L."/>
            <person name="Ma J."/>
        </authorList>
    </citation>
    <scope>NUCLEOTIDE SEQUENCE [LARGE SCALE GENOMIC DNA]</scope>
    <source>
        <strain evidence="9">KCTC 52607</strain>
    </source>
</reference>
<keyword evidence="2 6" id="KW-0819">tRNA processing</keyword>
<dbReference type="InterPro" id="IPR012094">
    <property type="entry name" value="tRNA_Ile_lys_synt"/>
</dbReference>
<evidence type="ECO:0000256" key="1">
    <source>
        <dbReference type="ARBA" id="ARBA00022598"/>
    </source>
</evidence>
<dbReference type="InterPro" id="IPR014729">
    <property type="entry name" value="Rossmann-like_a/b/a_fold"/>
</dbReference>
<dbReference type="EC" id="6.3.4.19" evidence="6"/>
<dbReference type="CDD" id="cd01992">
    <property type="entry name" value="TilS_N"/>
    <property type="match status" value="1"/>
</dbReference>
<comment type="catalytic activity">
    <reaction evidence="5 6">
        <text>cytidine(34) in tRNA(Ile2) + L-lysine + ATP = lysidine(34) in tRNA(Ile2) + AMP + diphosphate + H(+)</text>
        <dbReference type="Rhea" id="RHEA:43744"/>
        <dbReference type="Rhea" id="RHEA-COMP:10625"/>
        <dbReference type="Rhea" id="RHEA-COMP:10670"/>
        <dbReference type="ChEBI" id="CHEBI:15378"/>
        <dbReference type="ChEBI" id="CHEBI:30616"/>
        <dbReference type="ChEBI" id="CHEBI:32551"/>
        <dbReference type="ChEBI" id="CHEBI:33019"/>
        <dbReference type="ChEBI" id="CHEBI:82748"/>
        <dbReference type="ChEBI" id="CHEBI:83665"/>
        <dbReference type="ChEBI" id="CHEBI:456215"/>
        <dbReference type="EC" id="6.3.4.19"/>
    </reaction>
</comment>
<keyword evidence="4 6" id="KW-0067">ATP-binding</keyword>
<dbReference type="RefSeq" id="WP_336927253.1">
    <property type="nucleotide sequence ID" value="NZ_JBANRO010000012.1"/>
</dbReference>
<dbReference type="Pfam" id="PF01171">
    <property type="entry name" value="ATP_bind_3"/>
    <property type="match status" value="1"/>
</dbReference>
<evidence type="ECO:0000256" key="6">
    <source>
        <dbReference type="HAMAP-Rule" id="MF_01161"/>
    </source>
</evidence>
<sequence>MTQRGAVSAASKAIPAELAGRFKAALDRLNAGDGRIGLAVSGGPDSLAMLLLAHAAIPGRFAVATVDHGLRPEATEEGALVAQVCAVLGIACDILSVDVAPGNVQAEARRARYAALEDWAVRQGLAAVATAHHADDQAETLLMRLNRGSGLAGLAGVRSTGAIGNLRVIRPLLDWRRAELAAICRLAAITPAQDPSNSNADYDRVRIRQELARADWLDPLALARSARLLAEAEAFVEQTVEGDWLNRVSCQGQQWRFAPCVSAFANVEIVRRILRRLGGEVSRTDLARMVERLAQGQSASLAGVLARVENGAWLFSPEPPRKSG</sequence>
<comment type="function">
    <text evidence="6">Ligates lysine onto the cytidine present at position 34 of the AUA codon-specific tRNA(Ile) that contains the anticodon CAU, in an ATP-dependent manner. Cytidine is converted to lysidine, thus changing the amino acid specificity of the tRNA from methionine to isoleucine.</text>
</comment>
<dbReference type="PANTHER" id="PTHR43033:SF5">
    <property type="entry name" value="TRNA(ILE)-LYSIDINE SYNTHETASE"/>
    <property type="match status" value="1"/>
</dbReference>
<evidence type="ECO:0000256" key="3">
    <source>
        <dbReference type="ARBA" id="ARBA00022741"/>
    </source>
</evidence>
<protein>
    <recommendedName>
        <fullName evidence="6">tRNA(Ile)-lysidine synthase</fullName>
        <ecNumber evidence="6">6.3.4.19</ecNumber>
    </recommendedName>
    <alternativeName>
        <fullName evidence="6">tRNA(Ile)-2-lysyl-cytidine synthase</fullName>
    </alternativeName>
    <alternativeName>
        <fullName evidence="6">tRNA(Ile)-lysidine synthetase</fullName>
    </alternativeName>
</protein>
<dbReference type="GO" id="GO:0032267">
    <property type="term" value="F:tRNA(Ile)-lysidine synthase activity"/>
    <property type="evidence" value="ECO:0007669"/>
    <property type="project" value="UniProtKB-EC"/>
</dbReference>
<proteinExistence type="inferred from homology"/>
<feature type="binding site" evidence="6">
    <location>
        <begin position="41"/>
        <end position="46"/>
    </location>
    <ligand>
        <name>ATP</name>
        <dbReference type="ChEBI" id="CHEBI:30616"/>
    </ligand>
</feature>
<dbReference type="HAMAP" id="MF_01161">
    <property type="entry name" value="tRNA_Ile_lys_synt"/>
    <property type="match status" value="1"/>
</dbReference>
<feature type="domain" description="tRNA(Ile)-lysidine/2-thiocytidine synthase N-terminal" evidence="7">
    <location>
        <begin position="36"/>
        <end position="210"/>
    </location>
</feature>
<keyword evidence="1 6" id="KW-0436">Ligase</keyword>
<evidence type="ECO:0000313" key="8">
    <source>
        <dbReference type="EMBL" id="MFC3098471.1"/>
    </source>
</evidence>
<dbReference type="InterPro" id="IPR012795">
    <property type="entry name" value="tRNA_Ile_lys_synt_N"/>
</dbReference>
<comment type="similarity">
    <text evidence="6">Belongs to the tRNA(Ile)-lysidine synthase family.</text>
</comment>
<organism evidence="8 9">
    <name type="scientific">Alteraurantiacibacter palmitatis</name>
    <dbReference type="NCBI Taxonomy" id="2054628"/>
    <lineage>
        <taxon>Bacteria</taxon>
        <taxon>Pseudomonadati</taxon>
        <taxon>Pseudomonadota</taxon>
        <taxon>Alphaproteobacteria</taxon>
        <taxon>Sphingomonadales</taxon>
        <taxon>Erythrobacteraceae</taxon>
        <taxon>Alteraurantiacibacter</taxon>
    </lineage>
</organism>
<accession>A0ABV7E9H0</accession>